<evidence type="ECO:0000256" key="1">
    <source>
        <dbReference type="ARBA" id="ARBA00022441"/>
    </source>
</evidence>
<dbReference type="Proteomes" id="UP001152795">
    <property type="component" value="Unassembled WGS sequence"/>
</dbReference>
<dbReference type="PANTHER" id="PTHR46344">
    <property type="entry name" value="OS02G0202900 PROTEIN"/>
    <property type="match status" value="1"/>
</dbReference>
<evidence type="ECO:0000313" key="4">
    <source>
        <dbReference type="Proteomes" id="UP001152795"/>
    </source>
</evidence>
<dbReference type="SUPFAM" id="SSF117281">
    <property type="entry name" value="Kelch motif"/>
    <property type="match status" value="2"/>
</dbReference>
<keyword evidence="1" id="KW-0880">Kelch repeat</keyword>
<dbReference type="InterPro" id="IPR006652">
    <property type="entry name" value="Kelch_1"/>
</dbReference>
<dbReference type="Pfam" id="PF24681">
    <property type="entry name" value="Kelch_KLHDC2_KLHL20_DRC7"/>
    <property type="match status" value="1"/>
</dbReference>
<dbReference type="Gene3D" id="2.120.10.80">
    <property type="entry name" value="Kelch-type beta propeller"/>
    <property type="match status" value="2"/>
</dbReference>
<comment type="caution">
    <text evidence="3">The sequence shown here is derived from an EMBL/GenBank/DDBJ whole genome shotgun (WGS) entry which is preliminary data.</text>
</comment>
<evidence type="ECO:0000256" key="2">
    <source>
        <dbReference type="ARBA" id="ARBA00022737"/>
    </source>
</evidence>
<dbReference type="OrthoDB" id="8185403at2759"/>
<name>A0A6S7HGN7_PARCT</name>
<dbReference type="EMBL" id="CACRXK020004344">
    <property type="protein sequence ID" value="CAB4002403.1"/>
    <property type="molecule type" value="Genomic_DNA"/>
</dbReference>
<keyword evidence="2" id="KW-0677">Repeat</keyword>
<evidence type="ECO:0000313" key="3">
    <source>
        <dbReference type="EMBL" id="CAB4002403.1"/>
    </source>
</evidence>
<dbReference type="PANTHER" id="PTHR46344:SF27">
    <property type="entry name" value="KELCH REPEAT SUPERFAMILY PROTEIN"/>
    <property type="match status" value="1"/>
</dbReference>
<gene>
    <name evidence="3" type="ORF">PACLA_8A059398</name>
</gene>
<protein>
    <submittedName>
        <fullName evidence="3">Kelch-like ECH-associated 1</fullName>
    </submittedName>
</protein>
<keyword evidence="4" id="KW-1185">Reference proteome</keyword>
<sequence>MASRIRTNQDQIIENQGAMNQTLTEIRNAIEQNGDLVRPELNNIILNQENIMGRQEQIEESQEQIKQCQDEMKRKKRKMNKEVDNIKGDIEGIKRKHDEIDVKVKQIKDNVDEIKQTQAEMKADQMDFKAEVRNQFESMAVMLHQLLQGRNINNNGAEGLDPPVVRVNNQDIIILGGYNVPGLPTVSNTVEKFNMVEGKSTLLPKLNYPRANLASCVYNGNVIITGGLDGQVGTDSIEISEINQDPLRWTMFDGKLPLKLSGHDVIVYQGKLYVMGGYNWSENKTTDNIYELSIIPPYTANLLARMPHPRRNHKAEIVNGKLFILGGRATSFCKDTTDSVVVYDFIKNEVKSCTSLLKPVWGMSSVTWGKMIILIGGKDKHDQVVNEVTMYNTESGQSQNLPPLIHKRAASSAVIMDDVIVVLGGWNKEEGYLNSVESFTMEGDQWRELPGMMEKRVGANAVVKPRN</sequence>
<proteinExistence type="predicted"/>
<dbReference type="SMART" id="SM00612">
    <property type="entry name" value="Kelch"/>
    <property type="match status" value="6"/>
</dbReference>
<accession>A0A6S7HGN7</accession>
<reference evidence="3" key="1">
    <citation type="submission" date="2020-04" db="EMBL/GenBank/DDBJ databases">
        <authorList>
            <person name="Alioto T."/>
            <person name="Alioto T."/>
            <person name="Gomez Garrido J."/>
        </authorList>
    </citation>
    <scope>NUCLEOTIDE SEQUENCE</scope>
    <source>
        <strain evidence="3">A484AB</strain>
    </source>
</reference>
<dbReference type="AlphaFoldDB" id="A0A6S7HGN7"/>
<organism evidence="3 4">
    <name type="scientific">Paramuricea clavata</name>
    <name type="common">Red gorgonian</name>
    <name type="synonym">Violescent sea-whip</name>
    <dbReference type="NCBI Taxonomy" id="317549"/>
    <lineage>
        <taxon>Eukaryota</taxon>
        <taxon>Metazoa</taxon>
        <taxon>Cnidaria</taxon>
        <taxon>Anthozoa</taxon>
        <taxon>Octocorallia</taxon>
        <taxon>Malacalcyonacea</taxon>
        <taxon>Plexauridae</taxon>
        <taxon>Paramuricea</taxon>
    </lineage>
</organism>
<dbReference type="InterPro" id="IPR015915">
    <property type="entry name" value="Kelch-typ_b-propeller"/>
</dbReference>